<dbReference type="InterPro" id="IPR000850">
    <property type="entry name" value="Adenylat/UMP-CMP_kin"/>
</dbReference>
<dbReference type="Gene3D" id="3.40.50.300">
    <property type="entry name" value="P-loop containing nucleotide triphosphate hydrolases"/>
    <property type="match status" value="1"/>
</dbReference>
<keyword evidence="1 5" id="KW-0808">Transferase</keyword>
<dbReference type="PANTHER" id="PTHR23359">
    <property type="entry name" value="NUCLEOTIDE KINASE"/>
    <property type="match status" value="1"/>
</dbReference>
<dbReference type="InterPro" id="IPR036193">
    <property type="entry name" value="ADK_active_lid_dom_sf"/>
</dbReference>
<feature type="domain" description="Adenylate kinase active site lid" evidence="4">
    <location>
        <begin position="127"/>
        <end position="161"/>
    </location>
</feature>
<dbReference type="EC" id="2.7.4.3" evidence="5"/>
<dbReference type="InterPro" id="IPR027417">
    <property type="entry name" value="P-loop_NTPase"/>
</dbReference>
<evidence type="ECO:0000256" key="2">
    <source>
        <dbReference type="ARBA" id="ARBA00022741"/>
    </source>
</evidence>
<name>A0A3B1D6S4_9ZZZZ</name>
<evidence type="ECO:0000256" key="3">
    <source>
        <dbReference type="ARBA" id="ARBA00022777"/>
    </source>
</evidence>
<dbReference type="NCBIfam" id="TIGR01351">
    <property type="entry name" value="adk"/>
    <property type="match status" value="1"/>
</dbReference>
<dbReference type="NCBIfam" id="NF001380">
    <property type="entry name" value="PRK00279.1-2"/>
    <property type="match status" value="1"/>
</dbReference>
<dbReference type="AlphaFoldDB" id="A0A3B1D6S4"/>
<dbReference type="EMBL" id="UOGF01000028">
    <property type="protein sequence ID" value="VAX27445.1"/>
    <property type="molecule type" value="Genomic_DNA"/>
</dbReference>
<dbReference type="HAMAP" id="MF_00235">
    <property type="entry name" value="Adenylate_kinase_Adk"/>
    <property type="match status" value="1"/>
</dbReference>
<gene>
    <name evidence="5" type="ORF">MNBD_NITROSPIRAE01-2266</name>
</gene>
<dbReference type="InterPro" id="IPR007862">
    <property type="entry name" value="Adenylate_kinase_lid-dom"/>
</dbReference>
<dbReference type="NCBIfam" id="NF001381">
    <property type="entry name" value="PRK00279.1-3"/>
    <property type="match status" value="1"/>
</dbReference>
<reference evidence="5" key="1">
    <citation type="submission" date="2018-06" db="EMBL/GenBank/DDBJ databases">
        <authorList>
            <person name="Zhirakovskaya E."/>
        </authorList>
    </citation>
    <scope>NUCLEOTIDE SEQUENCE</scope>
</reference>
<dbReference type="GO" id="GO:0005524">
    <property type="term" value="F:ATP binding"/>
    <property type="evidence" value="ECO:0007669"/>
    <property type="project" value="InterPro"/>
</dbReference>
<dbReference type="SUPFAM" id="SSF57774">
    <property type="entry name" value="Microbial and mitochondrial ADK, insert 'zinc finger' domain"/>
    <property type="match status" value="1"/>
</dbReference>
<dbReference type="Pfam" id="PF05191">
    <property type="entry name" value="ADK_lid"/>
    <property type="match status" value="1"/>
</dbReference>
<dbReference type="InterPro" id="IPR006259">
    <property type="entry name" value="Adenyl_kin_sub"/>
</dbReference>
<evidence type="ECO:0000313" key="5">
    <source>
        <dbReference type="EMBL" id="VAX27445.1"/>
    </source>
</evidence>
<dbReference type="SUPFAM" id="SSF52540">
    <property type="entry name" value="P-loop containing nucleoside triphosphate hydrolases"/>
    <property type="match status" value="1"/>
</dbReference>
<proteinExistence type="inferred from homology"/>
<dbReference type="Pfam" id="PF00406">
    <property type="entry name" value="ADK"/>
    <property type="match status" value="1"/>
</dbReference>
<evidence type="ECO:0000256" key="1">
    <source>
        <dbReference type="ARBA" id="ARBA00022679"/>
    </source>
</evidence>
<dbReference type="PROSITE" id="PS00113">
    <property type="entry name" value="ADENYLATE_KINASE"/>
    <property type="match status" value="1"/>
</dbReference>
<evidence type="ECO:0000259" key="4">
    <source>
        <dbReference type="Pfam" id="PF05191"/>
    </source>
</evidence>
<protein>
    <submittedName>
        <fullName evidence="5">Adenylate kinase</fullName>
        <ecNumber evidence="5">2.7.4.3</ecNumber>
    </submittedName>
</protein>
<dbReference type="NCBIfam" id="NF011100">
    <property type="entry name" value="PRK14527.1"/>
    <property type="match status" value="1"/>
</dbReference>
<keyword evidence="3 5" id="KW-0418">Kinase</keyword>
<dbReference type="CDD" id="cd01428">
    <property type="entry name" value="ADK"/>
    <property type="match status" value="1"/>
</dbReference>
<dbReference type="PRINTS" id="PR00094">
    <property type="entry name" value="ADENYLTKNASE"/>
</dbReference>
<dbReference type="GO" id="GO:0004017">
    <property type="term" value="F:AMP kinase activity"/>
    <property type="evidence" value="ECO:0007669"/>
    <property type="project" value="UniProtKB-EC"/>
</dbReference>
<keyword evidence="2" id="KW-0547">Nucleotide-binding</keyword>
<dbReference type="FunFam" id="3.40.50.300:FF:000106">
    <property type="entry name" value="Adenylate kinase mitochondrial"/>
    <property type="match status" value="1"/>
</dbReference>
<accession>A0A3B1D6S4</accession>
<organism evidence="5">
    <name type="scientific">hydrothermal vent metagenome</name>
    <dbReference type="NCBI Taxonomy" id="652676"/>
    <lineage>
        <taxon>unclassified sequences</taxon>
        <taxon>metagenomes</taxon>
        <taxon>ecological metagenomes</taxon>
    </lineage>
</organism>
<sequence>MRFVFLGPPGVGKGTQAARFSERHKLPHIATGDLLRVAIKEETSVGLKAKSFIENGRLVPDEVIIALMEDRIQAPDAKSGYILDGFPRTIAQAKALSEILTRNGVALDCVVYFSLDDETLMERIVGRRTCPDCHAIYHVSYHPPEKEGLCHCGGILFQRKDDVPETVAERLAVYKNETSPLITYYKNENILTEINADQSVDRIAENLQKMV</sequence>
<dbReference type="InterPro" id="IPR033690">
    <property type="entry name" value="Adenylat_kinase_CS"/>
</dbReference>